<name>A0A8S1EQS8_9PELO</name>
<keyword evidence="8" id="KW-0812">Transmembrane</keyword>
<dbReference type="GO" id="GO:0003964">
    <property type="term" value="F:RNA-directed DNA polymerase activity"/>
    <property type="evidence" value="ECO:0007669"/>
    <property type="project" value="UniProtKB-KW"/>
</dbReference>
<dbReference type="PANTHER" id="PTHR37984:SF5">
    <property type="entry name" value="PROTEIN NYNRIN-LIKE"/>
    <property type="match status" value="1"/>
</dbReference>
<dbReference type="Pfam" id="PF17917">
    <property type="entry name" value="RT_RNaseH"/>
    <property type="match status" value="1"/>
</dbReference>
<gene>
    <name evidence="10" type="ORF">CBOVIS_LOCUS5081</name>
</gene>
<dbReference type="SUPFAM" id="SSF56672">
    <property type="entry name" value="DNA/RNA polymerases"/>
    <property type="match status" value="1"/>
</dbReference>
<dbReference type="InterPro" id="IPR050951">
    <property type="entry name" value="Retrovirus_Pol_polyprotein"/>
</dbReference>
<dbReference type="Gene3D" id="2.40.70.10">
    <property type="entry name" value="Acid Proteases"/>
    <property type="match status" value="1"/>
</dbReference>
<evidence type="ECO:0000256" key="3">
    <source>
        <dbReference type="ARBA" id="ARBA00022722"/>
    </source>
</evidence>
<dbReference type="GO" id="GO:0016787">
    <property type="term" value="F:hydrolase activity"/>
    <property type="evidence" value="ECO:0007669"/>
    <property type="project" value="UniProtKB-KW"/>
</dbReference>
<keyword evidence="3" id="KW-0540">Nuclease</keyword>
<keyword evidence="4" id="KW-0255">Endonuclease</keyword>
<dbReference type="InterPro" id="IPR041373">
    <property type="entry name" value="RT_RNaseH"/>
</dbReference>
<dbReference type="SUPFAM" id="SSF50630">
    <property type="entry name" value="Acid proteases"/>
    <property type="match status" value="1"/>
</dbReference>
<keyword evidence="8" id="KW-1133">Transmembrane helix</keyword>
<comment type="caution">
    <text evidence="10">The sequence shown here is derived from an EMBL/GenBank/DDBJ whole genome shotgun (WGS) entry which is preliminary data.</text>
</comment>
<evidence type="ECO:0000313" key="11">
    <source>
        <dbReference type="Proteomes" id="UP000494206"/>
    </source>
</evidence>
<evidence type="ECO:0000256" key="4">
    <source>
        <dbReference type="ARBA" id="ARBA00022759"/>
    </source>
</evidence>
<dbReference type="InterPro" id="IPR021109">
    <property type="entry name" value="Peptidase_aspartic_dom_sf"/>
</dbReference>
<evidence type="ECO:0000256" key="7">
    <source>
        <dbReference type="SAM" id="MobiDB-lite"/>
    </source>
</evidence>
<evidence type="ECO:0000256" key="8">
    <source>
        <dbReference type="SAM" id="Phobius"/>
    </source>
</evidence>
<feature type="transmembrane region" description="Helical" evidence="8">
    <location>
        <begin position="233"/>
        <end position="255"/>
    </location>
</feature>
<evidence type="ECO:0000313" key="10">
    <source>
        <dbReference type="EMBL" id="CAB3402466.1"/>
    </source>
</evidence>
<dbReference type="EMBL" id="CADEPM010000003">
    <property type="protein sequence ID" value="CAB3402466.1"/>
    <property type="molecule type" value="Genomic_DNA"/>
</dbReference>
<feature type="region of interest" description="Disordered" evidence="7">
    <location>
        <begin position="193"/>
        <end position="216"/>
    </location>
</feature>
<proteinExistence type="predicted"/>
<keyword evidence="1" id="KW-0808">Transferase</keyword>
<keyword evidence="11" id="KW-1185">Reference proteome</keyword>
<dbReference type="AlphaFoldDB" id="A0A8S1EQS8"/>
<dbReference type="OrthoDB" id="5862884at2759"/>
<evidence type="ECO:0000259" key="9">
    <source>
        <dbReference type="Pfam" id="PF17917"/>
    </source>
</evidence>
<protein>
    <recommendedName>
        <fullName evidence="9">Reverse transcriptase RNase H-like domain-containing protein</fullName>
    </recommendedName>
</protein>
<dbReference type="GO" id="GO:0004519">
    <property type="term" value="F:endonuclease activity"/>
    <property type="evidence" value="ECO:0007669"/>
    <property type="project" value="UniProtKB-KW"/>
</dbReference>
<sequence>MSAGLSAPVMCPNKNPSSIGCDCELAWIKCCSITSPMSILCPAKCIDHTAAARFMLHREDIAARFVGDSLIISRCRQVNIEKIFWKKEINDSCYELTPVLAAGKLWFKLHGTRDLVESSAQTECSRINVNDMTIRKNGKFIDANERQPQECSKKTSEKPTVLHYRHRPNESISVLTKINASVNDLPKKEFWTTHGTRSARKDKKQPTPSQGYTKPPNKLSEGVEILKWHVMQFLLWIVLPLTISFCLLCGLYQYLKWKCIRKASTPAAADTLMELIAKSVAINHVGIPTAPPTHTSVEDEYPLEGIFTINATGAQKLPHVTIKIAGYEFRALMDTGAALSYMRLSTLQTIGATPTMGKREFLENRRPNAGPPKDTEFVWSECEAAFQKFKDALTSEPILVAPKLGQPFTIEVDSSGNGVGAVLRQAQDAEGKDVLAYASRVVAYASRTYNKHESRYAAIELEALGLVFAVKQFRPYIDGTRTTIITNHAPLKALLRRRDLEGKLAKYQIVLHEYDITIEHRPRKLNQMCDALSRLLPEEPELPTLNTISTITDHIDIIRKLRLTIIR</sequence>
<dbReference type="PANTHER" id="PTHR37984">
    <property type="entry name" value="PROTEIN CBG26694"/>
    <property type="match status" value="1"/>
</dbReference>
<keyword evidence="8" id="KW-0472">Membrane</keyword>
<reference evidence="10 11" key="1">
    <citation type="submission" date="2020-04" db="EMBL/GenBank/DDBJ databases">
        <authorList>
            <person name="Laetsch R D."/>
            <person name="Stevens L."/>
            <person name="Kumar S."/>
            <person name="Blaxter L. M."/>
        </authorList>
    </citation>
    <scope>NUCLEOTIDE SEQUENCE [LARGE SCALE GENOMIC DNA]</scope>
</reference>
<dbReference type="Proteomes" id="UP000494206">
    <property type="component" value="Unassembled WGS sequence"/>
</dbReference>
<keyword evidence="5" id="KW-0378">Hydrolase</keyword>
<keyword evidence="6" id="KW-0695">RNA-directed DNA polymerase</keyword>
<evidence type="ECO:0000256" key="5">
    <source>
        <dbReference type="ARBA" id="ARBA00022801"/>
    </source>
</evidence>
<accession>A0A8S1EQS8</accession>
<dbReference type="CDD" id="cd09274">
    <property type="entry name" value="RNase_HI_RT_Ty3"/>
    <property type="match status" value="1"/>
</dbReference>
<evidence type="ECO:0000256" key="2">
    <source>
        <dbReference type="ARBA" id="ARBA00022695"/>
    </source>
</evidence>
<feature type="domain" description="Reverse transcriptase RNase H-like" evidence="9">
    <location>
        <begin position="405"/>
        <end position="514"/>
    </location>
</feature>
<keyword evidence="2" id="KW-0548">Nucleotidyltransferase</keyword>
<dbReference type="InterPro" id="IPR043502">
    <property type="entry name" value="DNA/RNA_pol_sf"/>
</dbReference>
<organism evidence="10 11">
    <name type="scientific">Caenorhabditis bovis</name>
    <dbReference type="NCBI Taxonomy" id="2654633"/>
    <lineage>
        <taxon>Eukaryota</taxon>
        <taxon>Metazoa</taxon>
        <taxon>Ecdysozoa</taxon>
        <taxon>Nematoda</taxon>
        <taxon>Chromadorea</taxon>
        <taxon>Rhabditida</taxon>
        <taxon>Rhabditina</taxon>
        <taxon>Rhabditomorpha</taxon>
        <taxon>Rhabditoidea</taxon>
        <taxon>Rhabditidae</taxon>
        <taxon>Peloderinae</taxon>
        <taxon>Caenorhabditis</taxon>
    </lineage>
</organism>
<evidence type="ECO:0000256" key="6">
    <source>
        <dbReference type="ARBA" id="ARBA00022918"/>
    </source>
</evidence>
<evidence type="ECO:0000256" key="1">
    <source>
        <dbReference type="ARBA" id="ARBA00022679"/>
    </source>
</evidence>